<accession>A0AAD4QRP7</accession>
<name>A0AAD4QRP7_9BILA</name>
<sequence length="80" mass="9033">MSADNRHGSKFHKKKPFRVSSSTTSSEIYQNANEEWEPMLPHAEKPSREERPLEATGRDASNDTSLAPGAAVDREIRHRT</sequence>
<evidence type="ECO:0000313" key="3">
    <source>
        <dbReference type="Proteomes" id="UP001201812"/>
    </source>
</evidence>
<organism evidence="2 3">
    <name type="scientific">Ditylenchus destructor</name>
    <dbReference type="NCBI Taxonomy" id="166010"/>
    <lineage>
        <taxon>Eukaryota</taxon>
        <taxon>Metazoa</taxon>
        <taxon>Ecdysozoa</taxon>
        <taxon>Nematoda</taxon>
        <taxon>Chromadorea</taxon>
        <taxon>Rhabditida</taxon>
        <taxon>Tylenchina</taxon>
        <taxon>Tylenchomorpha</taxon>
        <taxon>Sphaerularioidea</taxon>
        <taxon>Anguinidae</taxon>
        <taxon>Anguininae</taxon>
        <taxon>Ditylenchus</taxon>
    </lineage>
</organism>
<feature type="compositionally biased region" description="Polar residues" evidence="1">
    <location>
        <begin position="19"/>
        <end position="33"/>
    </location>
</feature>
<reference evidence="2" key="1">
    <citation type="submission" date="2022-01" db="EMBL/GenBank/DDBJ databases">
        <title>Genome Sequence Resource for Two Populations of Ditylenchus destructor, the Migratory Endoparasitic Phytonematode.</title>
        <authorList>
            <person name="Zhang H."/>
            <person name="Lin R."/>
            <person name="Xie B."/>
        </authorList>
    </citation>
    <scope>NUCLEOTIDE SEQUENCE</scope>
    <source>
        <strain evidence="2">BazhouSP</strain>
    </source>
</reference>
<evidence type="ECO:0000256" key="1">
    <source>
        <dbReference type="SAM" id="MobiDB-lite"/>
    </source>
</evidence>
<protein>
    <submittedName>
        <fullName evidence="2">Uncharacterized protein</fullName>
    </submittedName>
</protein>
<dbReference type="AlphaFoldDB" id="A0AAD4QRP7"/>
<gene>
    <name evidence="2" type="ORF">DdX_20758</name>
</gene>
<dbReference type="Proteomes" id="UP001201812">
    <property type="component" value="Unassembled WGS sequence"/>
</dbReference>
<keyword evidence="3" id="KW-1185">Reference proteome</keyword>
<feature type="region of interest" description="Disordered" evidence="1">
    <location>
        <begin position="1"/>
        <end position="80"/>
    </location>
</feature>
<feature type="compositionally biased region" description="Basic and acidic residues" evidence="1">
    <location>
        <begin position="42"/>
        <end position="61"/>
    </location>
</feature>
<dbReference type="EMBL" id="JAKKPZ010000654">
    <property type="protein sequence ID" value="KAI1693265.1"/>
    <property type="molecule type" value="Genomic_DNA"/>
</dbReference>
<evidence type="ECO:0000313" key="2">
    <source>
        <dbReference type="EMBL" id="KAI1693265.1"/>
    </source>
</evidence>
<feature type="compositionally biased region" description="Basic residues" evidence="1">
    <location>
        <begin position="8"/>
        <end position="17"/>
    </location>
</feature>
<comment type="caution">
    <text evidence="2">The sequence shown here is derived from an EMBL/GenBank/DDBJ whole genome shotgun (WGS) entry which is preliminary data.</text>
</comment>
<proteinExistence type="predicted"/>